<comment type="caution">
    <text evidence="2">The sequence shown here is derived from an EMBL/GenBank/DDBJ whole genome shotgun (WGS) entry which is preliminary data.</text>
</comment>
<accession>A0ABQ0JJV7</accession>
<dbReference type="PANTHER" id="PTHR47129:SF1">
    <property type="entry name" value="NMRA-LIKE DOMAIN-CONTAINING PROTEIN"/>
    <property type="match status" value="1"/>
</dbReference>
<dbReference type="Proteomes" id="UP000029223">
    <property type="component" value="Unassembled WGS sequence"/>
</dbReference>
<dbReference type="Gene3D" id="3.40.50.720">
    <property type="entry name" value="NAD(P)-binding Rossmann-like Domain"/>
    <property type="match status" value="1"/>
</dbReference>
<organism evidence="2 3">
    <name type="scientific">Vibrio variabilis</name>
    <dbReference type="NCBI Taxonomy" id="990271"/>
    <lineage>
        <taxon>Bacteria</taxon>
        <taxon>Pseudomonadati</taxon>
        <taxon>Pseudomonadota</taxon>
        <taxon>Gammaproteobacteria</taxon>
        <taxon>Vibrionales</taxon>
        <taxon>Vibrionaceae</taxon>
        <taxon>Vibrio</taxon>
    </lineage>
</organism>
<dbReference type="InterPro" id="IPR008030">
    <property type="entry name" value="NmrA-like"/>
</dbReference>
<name>A0ABQ0JJV7_9VIBR</name>
<evidence type="ECO:0000259" key="1">
    <source>
        <dbReference type="Pfam" id="PF05368"/>
    </source>
</evidence>
<dbReference type="InterPro" id="IPR036291">
    <property type="entry name" value="NAD(P)-bd_dom_sf"/>
</dbReference>
<sequence>MSSLSEKGVEVREADFSDAQSLETAFKGAERLLLISIDAIGQRSELHKNAVRAADKAGVKHISYTSMPAADKSPVVFAFEHEATERAIAESSIHDWTILRNNWYFENLPEFFGNVLQTGTWLTAAGQGRSAQIARNDLAYAAAASLVKGQKGHQTLTLNGPDSLTMDEMVALTNKELATNVTVVHMSDEAYKSQLESFGLPDGLVAMLTTMDIHGRENYSDGMSSDFESLTGRKPKSFAEWLKDNREMLLSIANG</sequence>
<dbReference type="InterPro" id="IPR052718">
    <property type="entry name" value="NmrA-type_oxidoreductase"/>
</dbReference>
<evidence type="ECO:0000313" key="3">
    <source>
        <dbReference type="Proteomes" id="UP000029223"/>
    </source>
</evidence>
<feature type="domain" description="NmrA-like" evidence="1">
    <location>
        <begin position="2"/>
        <end position="242"/>
    </location>
</feature>
<protein>
    <submittedName>
        <fullName evidence="2">NADPH:quinone oxidoreductase</fullName>
    </submittedName>
</protein>
<gene>
    <name evidence="2" type="ORF">JCM19239_6109</name>
</gene>
<evidence type="ECO:0000313" key="2">
    <source>
        <dbReference type="EMBL" id="GAL29021.1"/>
    </source>
</evidence>
<reference evidence="3" key="1">
    <citation type="submission" date="2014-09" db="EMBL/GenBank/DDBJ databases">
        <title>Vibrio variabilis JCM 19239. (C206) whole genome shotgun sequence.</title>
        <authorList>
            <person name="Sawabe T."/>
            <person name="Meirelles P."/>
            <person name="Nakanishi M."/>
            <person name="Sayaka M."/>
            <person name="Hattori M."/>
            <person name="Ohkuma M."/>
        </authorList>
    </citation>
    <scope>NUCLEOTIDE SEQUENCE [LARGE SCALE GENOMIC DNA]</scope>
    <source>
        <strain evidence="3">JCM 19239</strain>
    </source>
</reference>
<reference evidence="3" key="2">
    <citation type="submission" date="2014-09" db="EMBL/GenBank/DDBJ databases">
        <authorList>
            <consortium name="NBRP consortium"/>
            <person name="Sawabe T."/>
            <person name="Meirelles P."/>
            <person name="Nakanishi M."/>
            <person name="Sayaka M."/>
            <person name="Hattori M."/>
            <person name="Ohkuma M."/>
        </authorList>
    </citation>
    <scope>NUCLEOTIDE SEQUENCE [LARGE SCALE GENOMIC DNA]</scope>
    <source>
        <strain evidence="3">JCM 19239</strain>
    </source>
</reference>
<proteinExistence type="predicted"/>
<dbReference type="Pfam" id="PF05368">
    <property type="entry name" value="NmrA"/>
    <property type="match status" value="1"/>
</dbReference>
<dbReference type="EMBL" id="BBMS01000055">
    <property type="protein sequence ID" value="GAL29021.1"/>
    <property type="molecule type" value="Genomic_DNA"/>
</dbReference>
<dbReference type="SUPFAM" id="SSF51735">
    <property type="entry name" value="NAD(P)-binding Rossmann-fold domains"/>
    <property type="match status" value="1"/>
</dbReference>
<dbReference type="PANTHER" id="PTHR47129">
    <property type="entry name" value="QUINONE OXIDOREDUCTASE 2"/>
    <property type="match status" value="1"/>
</dbReference>
<dbReference type="Gene3D" id="3.90.25.10">
    <property type="entry name" value="UDP-galactose 4-epimerase, domain 1"/>
    <property type="match status" value="1"/>
</dbReference>
<keyword evidence="3" id="KW-1185">Reference proteome</keyword>